<sequence length="68" mass="7516">MADTAYAALTASADQFEQHGMRYQVTDATHAEAADVWTNRRFGLVLVLHRRKDGLVASEVFSGILAHK</sequence>
<accession>A0A345HQE0</accession>
<gene>
    <name evidence="1" type="ORF">DVK44_15765</name>
</gene>
<evidence type="ECO:0000313" key="1">
    <source>
        <dbReference type="EMBL" id="AXG78914.1"/>
    </source>
</evidence>
<reference evidence="2" key="1">
    <citation type="submission" date="2018-07" db="EMBL/GenBank/DDBJ databases">
        <authorList>
            <person name="Zhao J."/>
        </authorList>
    </citation>
    <scope>NUCLEOTIDE SEQUENCE [LARGE SCALE GENOMIC DNA]</scope>
    <source>
        <strain evidence="2">GSSD-12</strain>
    </source>
</reference>
<dbReference type="AlphaFoldDB" id="A0A345HQE0"/>
<dbReference type="RefSeq" id="WP_114660248.1">
    <property type="nucleotide sequence ID" value="NZ_CP031194.1"/>
</dbReference>
<dbReference type="EMBL" id="CP031194">
    <property type="protein sequence ID" value="AXG78914.1"/>
    <property type="molecule type" value="Genomic_DNA"/>
</dbReference>
<name>A0A345HQE0_9ACTN</name>
<evidence type="ECO:0000313" key="2">
    <source>
        <dbReference type="Proteomes" id="UP000253868"/>
    </source>
</evidence>
<dbReference type="KEGG" id="spad:DVK44_15765"/>
<keyword evidence="2" id="KW-1185">Reference proteome</keyword>
<protein>
    <submittedName>
        <fullName evidence="1">Uncharacterized protein</fullName>
    </submittedName>
</protein>
<dbReference type="Proteomes" id="UP000253868">
    <property type="component" value="Chromosome"/>
</dbReference>
<organism evidence="1 2">
    <name type="scientific">Streptomyces paludis</name>
    <dbReference type="NCBI Taxonomy" id="2282738"/>
    <lineage>
        <taxon>Bacteria</taxon>
        <taxon>Bacillati</taxon>
        <taxon>Actinomycetota</taxon>
        <taxon>Actinomycetes</taxon>
        <taxon>Kitasatosporales</taxon>
        <taxon>Streptomycetaceae</taxon>
        <taxon>Streptomyces</taxon>
    </lineage>
</organism>
<proteinExistence type="predicted"/>
<dbReference type="OrthoDB" id="4242729at2"/>